<dbReference type="HAMAP" id="MF_00296">
    <property type="entry name" value="MetX_acyltransf"/>
    <property type="match status" value="1"/>
</dbReference>
<dbReference type="InterPro" id="IPR000073">
    <property type="entry name" value="AB_hydrolase_1"/>
</dbReference>
<evidence type="ECO:0000313" key="5">
    <source>
        <dbReference type="EMBL" id="CAB4909433.1"/>
    </source>
</evidence>
<dbReference type="EMBL" id="CAFBOS010000131">
    <property type="protein sequence ID" value="CAB5005782.1"/>
    <property type="molecule type" value="Genomic_DNA"/>
</dbReference>
<dbReference type="GO" id="GO:0004414">
    <property type="term" value="F:homoserine O-acetyltransferase activity"/>
    <property type="evidence" value="ECO:0007669"/>
    <property type="project" value="TreeGrafter"/>
</dbReference>
<sequence length="399" mass="43202">MNAEPAPPRVYPDALPVTGAWRLGDDVGCRQFVTLNDHRPFALEGGGALRQVTLAYETWGTLAADASNAVLVCHALTGDSHASGRQGNGHATAGWWDDMIGPGKPLDTDRVFVVCMNVLGGCQGSTGPASIDPATGTPYGSRFPVVTTRDTVRAQARLADSLGIGSWLTVIGGSMGGMQVIEWAVMFPQRVRSFVSLASCMASSAWQIAFSAVGRTALALDPNWRGGDYYDAPAGEGPHKGLAIARAVAQITYRSDEVFRDRFGRDLVDPVDVFGLWDRFQIESYLDYHGVKLVRRFDANSYLVLNKAMDFHDIGRGRGGIDSAIARVRAPSLIVSISSDTLYPPLQQREMRDALVAAGRRCDHHLIDSPQGHDGFLLEFDHIGPMVTDFLAEIEKQNA</sequence>
<dbReference type="Gene3D" id="1.10.1740.110">
    <property type="match status" value="1"/>
</dbReference>
<name>A0A6J7PTH5_9ZZZZ</name>
<dbReference type="PIRSF" id="PIRSF000443">
    <property type="entry name" value="Homoser_Ac_trans"/>
    <property type="match status" value="1"/>
</dbReference>
<proteinExistence type="inferred from homology"/>
<dbReference type="Gene3D" id="3.40.50.1820">
    <property type="entry name" value="alpha/beta hydrolase"/>
    <property type="match status" value="1"/>
</dbReference>
<evidence type="ECO:0000313" key="3">
    <source>
        <dbReference type="EMBL" id="CAB4739536.1"/>
    </source>
</evidence>
<dbReference type="PANTHER" id="PTHR32268">
    <property type="entry name" value="HOMOSERINE O-ACETYLTRANSFERASE"/>
    <property type="match status" value="1"/>
</dbReference>
<dbReference type="NCBIfam" id="NF001209">
    <property type="entry name" value="PRK00175.1"/>
    <property type="match status" value="1"/>
</dbReference>
<organism evidence="6">
    <name type="scientific">freshwater metagenome</name>
    <dbReference type="NCBI Taxonomy" id="449393"/>
    <lineage>
        <taxon>unclassified sequences</taxon>
        <taxon>metagenomes</taxon>
        <taxon>ecological metagenomes</taxon>
    </lineage>
</organism>
<evidence type="ECO:0000313" key="6">
    <source>
        <dbReference type="EMBL" id="CAB5005782.1"/>
    </source>
</evidence>
<protein>
    <submittedName>
        <fullName evidence="6">Unannotated protein</fullName>
    </submittedName>
</protein>
<dbReference type="GO" id="GO:0009092">
    <property type="term" value="P:homoserine metabolic process"/>
    <property type="evidence" value="ECO:0007669"/>
    <property type="project" value="TreeGrafter"/>
</dbReference>
<feature type="domain" description="AB hydrolase-1" evidence="2">
    <location>
        <begin position="68"/>
        <end position="378"/>
    </location>
</feature>
<accession>A0A6J7PTH5</accession>
<dbReference type="GO" id="GO:0009086">
    <property type="term" value="P:methionine biosynthetic process"/>
    <property type="evidence" value="ECO:0007669"/>
    <property type="project" value="TreeGrafter"/>
</dbReference>
<dbReference type="EMBL" id="CAFABA010000188">
    <property type="protein sequence ID" value="CAB4836521.1"/>
    <property type="molecule type" value="Genomic_DNA"/>
</dbReference>
<dbReference type="Pfam" id="PF00561">
    <property type="entry name" value="Abhydrolase_1"/>
    <property type="match status" value="1"/>
</dbReference>
<dbReference type="AlphaFoldDB" id="A0A6J7PTH5"/>
<evidence type="ECO:0000259" key="2">
    <source>
        <dbReference type="Pfam" id="PF00561"/>
    </source>
</evidence>
<evidence type="ECO:0000313" key="4">
    <source>
        <dbReference type="EMBL" id="CAB4836521.1"/>
    </source>
</evidence>
<dbReference type="PANTHER" id="PTHR32268:SF11">
    <property type="entry name" value="HOMOSERINE O-ACETYLTRANSFERASE"/>
    <property type="match status" value="1"/>
</dbReference>
<gene>
    <name evidence="3" type="ORF">UFOPK2754_01062</name>
    <name evidence="4" type="ORF">UFOPK3139_02965</name>
    <name evidence="5" type="ORF">UFOPK3543_01389</name>
    <name evidence="6" type="ORF">UFOPK3967_01961</name>
</gene>
<keyword evidence="1" id="KW-0808">Transferase</keyword>
<dbReference type="SUPFAM" id="SSF53474">
    <property type="entry name" value="alpha/beta-Hydrolases"/>
    <property type="match status" value="1"/>
</dbReference>
<dbReference type="InterPro" id="IPR008220">
    <property type="entry name" value="HAT_MetX-like"/>
</dbReference>
<dbReference type="EMBL" id="CAFBMH010000045">
    <property type="protein sequence ID" value="CAB4909433.1"/>
    <property type="molecule type" value="Genomic_DNA"/>
</dbReference>
<dbReference type="InterPro" id="IPR029058">
    <property type="entry name" value="AB_hydrolase_fold"/>
</dbReference>
<dbReference type="NCBIfam" id="TIGR01392">
    <property type="entry name" value="homoserO_Ac_trn"/>
    <property type="match status" value="1"/>
</dbReference>
<evidence type="ECO:0000256" key="1">
    <source>
        <dbReference type="ARBA" id="ARBA00022679"/>
    </source>
</evidence>
<reference evidence="6" key="1">
    <citation type="submission" date="2020-05" db="EMBL/GenBank/DDBJ databases">
        <authorList>
            <person name="Chiriac C."/>
            <person name="Salcher M."/>
            <person name="Ghai R."/>
            <person name="Kavagutti S V."/>
        </authorList>
    </citation>
    <scope>NUCLEOTIDE SEQUENCE</scope>
</reference>
<dbReference type="EMBL" id="CAEZYR010000030">
    <property type="protein sequence ID" value="CAB4739536.1"/>
    <property type="molecule type" value="Genomic_DNA"/>
</dbReference>